<name>A0A1X7A962_9RHOB</name>
<organism evidence="1 2">
    <name type="scientific">Roseivivax jejudonensis</name>
    <dbReference type="NCBI Taxonomy" id="1529041"/>
    <lineage>
        <taxon>Bacteria</taxon>
        <taxon>Pseudomonadati</taxon>
        <taxon>Pseudomonadota</taxon>
        <taxon>Alphaproteobacteria</taxon>
        <taxon>Rhodobacterales</taxon>
        <taxon>Roseobacteraceae</taxon>
        <taxon>Roseivivax</taxon>
    </lineage>
</organism>
<dbReference type="Proteomes" id="UP000193570">
    <property type="component" value="Unassembled WGS sequence"/>
</dbReference>
<sequence>MTTAIQQMYHQWKQLRASAHGTSEEDCDAAVEEMMRIEDAMLEIPSESAADFAAKVLAYTSHGDFGLTGDGIGQILREACNLIGEPVPGFDGKDSGRLPWYEMQAAETRMERFCELVGAKAPATLLDAEGAPTDELMDFVREQELSLDWLFLGDVTPLLRAYRTTHAQRSPAALRERVDLLAAAAGIEPVGIEIADGDALLTDDLIAFCNEANGSLDWLLTGDVGELLRSHRAFSEQKKPFMKATRNLSDNERKALVFTLRLIVEGADVDDAMQTFTRVVEEQRAA</sequence>
<protein>
    <submittedName>
        <fullName evidence="1">Uncharacterized protein</fullName>
    </submittedName>
</protein>
<evidence type="ECO:0000313" key="2">
    <source>
        <dbReference type="Proteomes" id="UP000193570"/>
    </source>
</evidence>
<evidence type="ECO:0000313" key="1">
    <source>
        <dbReference type="EMBL" id="SLN72013.1"/>
    </source>
</evidence>
<dbReference type="EMBL" id="FWFK01000008">
    <property type="protein sequence ID" value="SLN72013.1"/>
    <property type="molecule type" value="Genomic_DNA"/>
</dbReference>
<dbReference type="AlphaFoldDB" id="A0A1X7A962"/>
<reference evidence="1 2" key="1">
    <citation type="submission" date="2017-03" db="EMBL/GenBank/DDBJ databases">
        <authorList>
            <person name="Afonso C.L."/>
            <person name="Miller P.J."/>
            <person name="Scott M.A."/>
            <person name="Spackman E."/>
            <person name="Goraichik I."/>
            <person name="Dimitrov K.M."/>
            <person name="Suarez D.L."/>
            <person name="Swayne D.E."/>
        </authorList>
    </citation>
    <scope>NUCLEOTIDE SEQUENCE [LARGE SCALE GENOMIC DNA]</scope>
    <source>
        <strain evidence="1 2">CECT 8625</strain>
    </source>
</reference>
<proteinExistence type="predicted"/>
<keyword evidence="2" id="KW-1185">Reference proteome</keyword>
<dbReference type="OrthoDB" id="7776405at2"/>
<dbReference type="RefSeq" id="WP_159456819.1">
    <property type="nucleotide sequence ID" value="NZ_FWFK01000008.1"/>
</dbReference>
<gene>
    <name evidence="1" type="ORF">ROJ8625_03772</name>
</gene>
<accession>A0A1X7A962</accession>